<organism evidence="1 2">
    <name type="scientific">Arthrobacter terrae</name>
    <dbReference type="NCBI Taxonomy" id="2935737"/>
    <lineage>
        <taxon>Bacteria</taxon>
        <taxon>Bacillati</taxon>
        <taxon>Actinomycetota</taxon>
        <taxon>Actinomycetes</taxon>
        <taxon>Micrococcales</taxon>
        <taxon>Micrococcaceae</taxon>
        <taxon>Arthrobacter</taxon>
    </lineage>
</organism>
<reference evidence="1 2" key="1">
    <citation type="submission" date="2020-11" db="EMBL/GenBank/DDBJ databases">
        <title>Arthrobacter antarcticus sp. nov., isolated from Antarctic Soil.</title>
        <authorList>
            <person name="Li J."/>
        </authorList>
    </citation>
    <scope>NUCLEOTIDE SEQUENCE [LARGE SCALE GENOMIC DNA]</scope>
    <source>
        <strain evidence="1 2">Z1-20</strain>
    </source>
</reference>
<dbReference type="EMBL" id="JADNYM010000006">
    <property type="protein sequence ID" value="MBG0738990.1"/>
    <property type="molecule type" value="Genomic_DNA"/>
</dbReference>
<dbReference type="Proteomes" id="UP000655366">
    <property type="component" value="Unassembled WGS sequence"/>
</dbReference>
<accession>A0A931CM40</accession>
<protein>
    <submittedName>
        <fullName evidence="1">Uncharacterized protein</fullName>
    </submittedName>
</protein>
<proteinExistence type="predicted"/>
<gene>
    <name evidence="1" type="ORF">IV500_06075</name>
</gene>
<comment type="caution">
    <text evidence="1">The sequence shown here is derived from an EMBL/GenBank/DDBJ whole genome shotgun (WGS) entry which is preliminary data.</text>
</comment>
<name>A0A931CM40_9MICC</name>
<dbReference type="RefSeq" id="WP_196395939.1">
    <property type="nucleotide sequence ID" value="NZ_JADNYM010000006.1"/>
</dbReference>
<sequence length="112" mass="12488">MSLQLVNTPDTTEAPANELTVCKDCNGQMRPDGTSEVQYPGTLPSWGENQCRVCDYQTCGKDPDDRFIPVRQVSYLASLRAGIETERRRRNVPAVGTRAGRIPITEFLEQIS</sequence>
<dbReference type="AlphaFoldDB" id="A0A931CM40"/>
<evidence type="ECO:0000313" key="1">
    <source>
        <dbReference type="EMBL" id="MBG0738990.1"/>
    </source>
</evidence>
<keyword evidence="2" id="KW-1185">Reference proteome</keyword>
<evidence type="ECO:0000313" key="2">
    <source>
        <dbReference type="Proteomes" id="UP000655366"/>
    </source>
</evidence>